<evidence type="ECO:0000259" key="1">
    <source>
        <dbReference type="Pfam" id="PF13503"/>
    </source>
</evidence>
<dbReference type="AlphaFoldDB" id="A0A419N206"/>
<proteinExistence type="predicted"/>
<dbReference type="RefSeq" id="WP_120135196.1">
    <property type="nucleotide sequence ID" value="NZ_RAHH01000048.1"/>
</dbReference>
<organism evidence="2 3">
    <name type="scientific">Rahnella woolbedingensis</name>
    <dbReference type="NCBI Taxonomy" id="1510574"/>
    <lineage>
        <taxon>Bacteria</taxon>
        <taxon>Pseudomonadati</taxon>
        <taxon>Pseudomonadota</taxon>
        <taxon>Gammaproteobacteria</taxon>
        <taxon>Enterobacterales</taxon>
        <taxon>Yersiniaceae</taxon>
        <taxon>Rahnella</taxon>
    </lineage>
</organism>
<keyword evidence="3" id="KW-1185">Reference proteome</keyword>
<dbReference type="Pfam" id="PF13503">
    <property type="entry name" value="DUF4123"/>
    <property type="match status" value="1"/>
</dbReference>
<name>A0A419N206_9GAMM</name>
<dbReference type="InterPro" id="IPR025391">
    <property type="entry name" value="DUF4123"/>
</dbReference>
<dbReference type="Proteomes" id="UP000284908">
    <property type="component" value="Unassembled WGS sequence"/>
</dbReference>
<dbReference type="EMBL" id="RAHH01000048">
    <property type="protein sequence ID" value="RJT32777.1"/>
    <property type="molecule type" value="Genomic_DNA"/>
</dbReference>
<feature type="domain" description="DUF4123" evidence="1">
    <location>
        <begin position="6"/>
        <end position="120"/>
    </location>
</feature>
<accession>A0A419N206</accession>
<protein>
    <submittedName>
        <fullName evidence="2">DUF4123 domain-containing protein</fullName>
    </submittedName>
</protein>
<dbReference type="OrthoDB" id="6112377at2"/>
<evidence type="ECO:0000313" key="3">
    <source>
        <dbReference type="Proteomes" id="UP000284908"/>
    </source>
</evidence>
<comment type="caution">
    <text evidence="2">The sequence shown here is derived from an EMBL/GenBank/DDBJ whole genome shotgun (WGS) entry which is preliminary data.</text>
</comment>
<reference evidence="2 3" key="1">
    <citation type="submission" date="2018-09" db="EMBL/GenBank/DDBJ databases">
        <authorList>
            <person name="Le Fleche-Mateos A."/>
        </authorList>
    </citation>
    <scope>NUCLEOTIDE SEQUENCE [LARGE SCALE GENOMIC DNA]</scope>
    <source>
        <strain evidence="2 3">DSM 27399</strain>
    </source>
</reference>
<gene>
    <name evidence="2" type="ORF">D6C13_24260</name>
</gene>
<sequence>MASLRYVIIEGAVENELLPFLAEHTPPNCCLYSPPVQPEILALAPYLVQVTAEVEEWLKFKTSPWGITLYSQENIHPLLQHLRHYLWAKIPDQDKPALMRFYDPRIIWSLLTVFTPRQRSVFIHPIGFVE</sequence>
<evidence type="ECO:0000313" key="2">
    <source>
        <dbReference type="EMBL" id="RJT32777.1"/>
    </source>
</evidence>